<keyword evidence="3 13" id="KW-0812">Transmembrane</keyword>
<feature type="domain" description="Ig-like" evidence="15">
    <location>
        <begin position="210"/>
        <end position="295"/>
    </location>
</feature>
<keyword evidence="2" id="KW-1003">Cell membrane</keyword>
<reference evidence="17" key="1">
    <citation type="submission" date="2009-11" db="EMBL/GenBank/DDBJ databases">
        <authorList>
            <consortium name="Porcine genome sequencing project"/>
        </authorList>
    </citation>
    <scope>NUCLEOTIDE SEQUENCE [LARGE SCALE GENOMIC DNA]</scope>
    <source>
        <strain evidence="17">Duroc</strain>
    </source>
</reference>
<evidence type="ECO:0000256" key="4">
    <source>
        <dbReference type="ARBA" id="ARBA00022729"/>
    </source>
</evidence>
<dbReference type="AlphaFoldDB" id="A0A5G2QI67"/>
<dbReference type="GO" id="GO:0006955">
    <property type="term" value="P:immune response"/>
    <property type="evidence" value="ECO:0000318"/>
    <property type="project" value="GO_Central"/>
</dbReference>
<evidence type="ECO:0000256" key="2">
    <source>
        <dbReference type="ARBA" id="ARBA00022475"/>
    </source>
</evidence>
<organism evidence="16 17">
    <name type="scientific">Sus scrofa</name>
    <name type="common">Pig</name>
    <dbReference type="NCBI Taxonomy" id="9823"/>
    <lineage>
        <taxon>Eukaryota</taxon>
        <taxon>Metazoa</taxon>
        <taxon>Chordata</taxon>
        <taxon>Craniata</taxon>
        <taxon>Vertebrata</taxon>
        <taxon>Euteleostomi</taxon>
        <taxon>Mammalia</taxon>
        <taxon>Eutheria</taxon>
        <taxon>Laurasiatheria</taxon>
        <taxon>Artiodactyla</taxon>
        <taxon>Suina</taxon>
        <taxon>Suidae</taxon>
        <taxon>Sus</taxon>
    </lineage>
</organism>
<feature type="signal peptide" evidence="14">
    <location>
        <begin position="1"/>
        <end position="27"/>
    </location>
</feature>
<evidence type="ECO:0000259" key="15">
    <source>
        <dbReference type="PROSITE" id="PS50835"/>
    </source>
</evidence>
<evidence type="ECO:0000313" key="17">
    <source>
        <dbReference type="Proteomes" id="UP000008227"/>
    </source>
</evidence>
<feature type="chain" id="PRO_5023854210" evidence="14">
    <location>
        <begin position="28"/>
        <end position="578"/>
    </location>
</feature>
<feature type="region of interest" description="Disordered" evidence="12">
    <location>
        <begin position="454"/>
        <end position="473"/>
    </location>
</feature>
<dbReference type="STRING" id="9823.ENSSSCP00000061708"/>
<evidence type="ECO:0000256" key="12">
    <source>
        <dbReference type="SAM" id="MobiDB-lite"/>
    </source>
</evidence>
<keyword evidence="17" id="KW-1185">Reference proteome</keyword>
<dbReference type="Proteomes" id="UP000008227">
    <property type="component" value="Chromosome 4"/>
</dbReference>
<gene>
    <name evidence="16 18" type="primary">FCRL4</name>
</gene>
<sequence length="578" mass="63485">MALPASPGWMALNMFLLLLAGSGKWAAAPVSGPLAAIPRSVISLQPPWTTAFQGERINLTCNGFQGSAPAKVKWYRKNFRKRYPRETPGNTLEVRDSGEYKCQVPGSLLSNPVYLLFTPASFILQAPHSVFEGDELVLRCQKRGKERLTSVKYTWNGKIISNSNKGVELLIPQASLNNSGSYQCIGSFENAYILKSNLKVIRIQELFSRPKLTVTDSQPREGNSVNLTCETQRPLERPDTRLHFIFFRGSGVTLSNWSRSPELHITAIWREDSGTYWCGAETVTSGVHKLSLPLQIDVQRIPVSGALLETQPQGGQAVEGETLVLVCSVVEGTGDTTFSWYREDMEESLGRKSRRSQRAELEIPVIWESHAGFYYCTADNGHGLIQSEAVNVTVISMPGNRRGLVAAGATGGTLSFLLLAVALLFYCWHQRKPETSLSRSLNPSSCIPMAVLSTSQPAGSPSTQGREFIPGDGLLGDTTRSPLTLGPGEPPPPKCPASVELQQLYSNVHLKEGDLVYSEIQIIQPGEGQAKNSRTFLEDQHASIVYSEVKTQPQDDVAGKISSKEEDAMERYENVLLL</sequence>
<feature type="compositionally biased region" description="Polar residues" evidence="12">
    <location>
        <begin position="454"/>
        <end position="465"/>
    </location>
</feature>
<dbReference type="InterPro" id="IPR003598">
    <property type="entry name" value="Ig_sub2"/>
</dbReference>
<dbReference type="Bgee" id="ENSSSCG00000006458">
    <property type="expression patterns" value="Expressed in tonsil and 8 other cell types or tissues"/>
</dbReference>
<dbReference type="FunFam" id="2.60.40.10:FF:000357">
    <property type="entry name" value="Fc receptor like 1"/>
    <property type="match status" value="1"/>
</dbReference>
<evidence type="ECO:0000256" key="14">
    <source>
        <dbReference type="SAM" id="SignalP"/>
    </source>
</evidence>
<dbReference type="Ensembl" id="ENSSSCT00000070538.1">
    <property type="protein sequence ID" value="ENSSSCP00000061708.1"/>
    <property type="gene ID" value="ENSSSCG00000006458.5"/>
</dbReference>
<dbReference type="Pfam" id="PF13927">
    <property type="entry name" value="Ig_3"/>
    <property type="match status" value="2"/>
</dbReference>
<dbReference type="Gene3D" id="2.60.40.10">
    <property type="entry name" value="Immunoglobulins"/>
    <property type="match status" value="4"/>
</dbReference>
<accession>A0A5G2QI67</accession>
<evidence type="ECO:0000256" key="10">
    <source>
        <dbReference type="ARBA" id="ARBA00023180"/>
    </source>
</evidence>
<dbReference type="FunFam" id="2.60.40.10:FF:001308">
    <property type="entry name" value="Fc receptor like 4"/>
    <property type="match status" value="1"/>
</dbReference>
<evidence type="ECO:0000256" key="8">
    <source>
        <dbReference type="ARBA" id="ARBA00023157"/>
    </source>
</evidence>
<dbReference type="GO" id="GO:0004888">
    <property type="term" value="F:transmembrane signaling receptor activity"/>
    <property type="evidence" value="ECO:0000318"/>
    <property type="project" value="GO_Central"/>
</dbReference>
<feature type="domain" description="Ig-like" evidence="15">
    <location>
        <begin position="302"/>
        <end position="393"/>
    </location>
</feature>
<dbReference type="CDD" id="cd00096">
    <property type="entry name" value="Ig"/>
    <property type="match status" value="1"/>
</dbReference>
<evidence type="ECO:0000256" key="3">
    <source>
        <dbReference type="ARBA" id="ARBA00022692"/>
    </source>
</evidence>
<evidence type="ECO:0000256" key="11">
    <source>
        <dbReference type="ARBA" id="ARBA00023319"/>
    </source>
</evidence>
<reference evidence="16" key="4">
    <citation type="submission" date="2025-09" db="UniProtKB">
        <authorList>
            <consortium name="Ensembl"/>
        </authorList>
    </citation>
    <scope>IDENTIFICATION</scope>
</reference>
<evidence type="ECO:0000256" key="5">
    <source>
        <dbReference type="ARBA" id="ARBA00022737"/>
    </source>
</evidence>
<evidence type="ECO:0000313" key="18">
    <source>
        <dbReference type="VGNC" id="VGNC:88070"/>
    </source>
</evidence>
<dbReference type="SMART" id="SM00408">
    <property type="entry name" value="IGc2"/>
    <property type="match status" value="4"/>
</dbReference>
<dbReference type="InterPro" id="IPR013783">
    <property type="entry name" value="Ig-like_fold"/>
</dbReference>
<keyword evidence="11" id="KW-0393">Immunoglobulin domain</keyword>
<keyword evidence="6 13" id="KW-1133">Transmembrane helix</keyword>
<dbReference type="PROSITE" id="PS50835">
    <property type="entry name" value="IG_LIKE"/>
    <property type="match status" value="4"/>
</dbReference>
<keyword evidence="7 13" id="KW-0472">Membrane</keyword>
<evidence type="ECO:0000256" key="7">
    <source>
        <dbReference type="ARBA" id="ARBA00023136"/>
    </source>
</evidence>
<evidence type="ECO:0000313" key="16">
    <source>
        <dbReference type="Ensembl" id="ENSSSCP00000061708.1"/>
    </source>
</evidence>
<dbReference type="InterPro" id="IPR007110">
    <property type="entry name" value="Ig-like_dom"/>
</dbReference>
<dbReference type="InterPro" id="IPR003599">
    <property type="entry name" value="Ig_sub"/>
</dbReference>
<dbReference type="Pfam" id="PF13895">
    <property type="entry name" value="Ig_2"/>
    <property type="match status" value="1"/>
</dbReference>
<reference evidence="16" key="3">
    <citation type="submission" date="2025-08" db="UniProtKB">
        <authorList>
            <consortium name="Ensembl"/>
        </authorList>
    </citation>
    <scope>IDENTIFICATION</scope>
</reference>
<keyword evidence="10" id="KW-0325">Glycoprotein</keyword>
<dbReference type="SMR" id="A0A5G2QI67"/>
<name>A0A5G2QI67_PIG</name>
<evidence type="ECO:0000256" key="6">
    <source>
        <dbReference type="ARBA" id="ARBA00022989"/>
    </source>
</evidence>
<reference evidence="16" key="2">
    <citation type="journal article" date="2020" name="Gigascience">
        <title>An improved pig reference genome sequence to enable pig genetics and genomics research.</title>
        <authorList>
            <person name="Warr A."/>
            <person name="Affara N."/>
            <person name="Aken B."/>
            <person name="Beiki H."/>
            <person name="Bickhart D.M."/>
            <person name="Billis K."/>
            <person name="Chow W."/>
            <person name="Eory L."/>
            <person name="Finlayson H.A."/>
            <person name="Flicek P."/>
            <person name="Giron C.G."/>
            <person name="Griffin D.K."/>
            <person name="Hall R."/>
            <person name="Hannum G."/>
            <person name="Hourlier T."/>
            <person name="Howe K."/>
            <person name="Hume D.A."/>
            <person name="Izuogu O."/>
            <person name="Kim K."/>
            <person name="Koren S."/>
            <person name="Liu H."/>
            <person name="Manchanda N."/>
            <person name="Martin F.J."/>
            <person name="Nonneman D.J."/>
            <person name="O'Connor R.E."/>
            <person name="Phillippy A.M."/>
            <person name="Rohrer G.A."/>
            <person name="Rosen B.D."/>
            <person name="Rund L.A."/>
            <person name="Sargent C.A."/>
            <person name="Schook L.B."/>
            <person name="Schroeder S.G."/>
            <person name="Schwartz A.S."/>
            <person name="Skinner B.M."/>
            <person name="Talbot R."/>
            <person name="Tseng E."/>
            <person name="Tuggle C.K."/>
            <person name="Watson M."/>
            <person name="Smith T.P.L."/>
            <person name="Archibald A.L."/>
        </authorList>
    </citation>
    <scope>NUCLEOTIDE SEQUENCE [LARGE SCALE GENOMIC DNA]</scope>
    <source>
        <strain evidence="16">Duroc</strain>
    </source>
</reference>
<evidence type="ECO:0000256" key="1">
    <source>
        <dbReference type="ARBA" id="ARBA00004251"/>
    </source>
</evidence>
<keyword evidence="5" id="KW-0677">Repeat</keyword>
<protein>
    <submittedName>
        <fullName evidence="16">Fc receptor like 4</fullName>
    </submittedName>
</protein>
<dbReference type="GeneTree" id="ENSGT01050000244808"/>
<dbReference type="InParanoid" id="A0A5G2QI67"/>
<dbReference type="GO" id="GO:0009897">
    <property type="term" value="C:external side of plasma membrane"/>
    <property type="evidence" value="ECO:0000318"/>
    <property type="project" value="GO_Central"/>
</dbReference>
<keyword evidence="8" id="KW-1015">Disulfide bond</keyword>
<feature type="domain" description="Ig-like" evidence="15">
    <location>
        <begin position="38"/>
        <end position="104"/>
    </location>
</feature>
<keyword evidence="4 14" id="KW-0732">Signal</keyword>
<evidence type="ECO:0000256" key="9">
    <source>
        <dbReference type="ARBA" id="ARBA00023170"/>
    </source>
</evidence>
<feature type="transmembrane region" description="Helical" evidence="13">
    <location>
        <begin position="404"/>
        <end position="428"/>
    </location>
</feature>
<proteinExistence type="predicted"/>
<dbReference type="PANTHER" id="PTHR11481">
    <property type="entry name" value="IMMUNOGLOBULIN FC RECEPTOR"/>
    <property type="match status" value="1"/>
</dbReference>
<feature type="domain" description="Ig-like" evidence="15">
    <location>
        <begin position="119"/>
        <end position="184"/>
    </location>
</feature>
<keyword evidence="9" id="KW-0675">Receptor</keyword>
<dbReference type="SUPFAM" id="SSF48726">
    <property type="entry name" value="Immunoglobulin"/>
    <property type="match status" value="4"/>
</dbReference>
<evidence type="ECO:0000256" key="13">
    <source>
        <dbReference type="SAM" id="Phobius"/>
    </source>
</evidence>
<dbReference type="ExpressionAtlas" id="A0A5G2QI67">
    <property type="expression patterns" value="baseline and differential"/>
</dbReference>
<comment type="subcellular location">
    <subcellularLocation>
        <location evidence="1">Cell membrane</location>
        <topology evidence="1">Single-pass type I membrane protein</topology>
    </subcellularLocation>
</comment>
<dbReference type="SMART" id="SM00409">
    <property type="entry name" value="IG"/>
    <property type="match status" value="4"/>
</dbReference>
<dbReference type="InterPro" id="IPR050488">
    <property type="entry name" value="Ig_Fc_receptor"/>
</dbReference>
<dbReference type="PANTHER" id="PTHR11481:SF64">
    <property type="entry name" value="FC RECEPTOR-LIKE PROTEIN 4"/>
    <property type="match status" value="1"/>
</dbReference>
<dbReference type="VGNC" id="VGNC:88070">
    <property type="gene designation" value="FCRL4"/>
</dbReference>
<dbReference type="InterPro" id="IPR036179">
    <property type="entry name" value="Ig-like_dom_sf"/>
</dbReference>
<dbReference type="GO" id="GO:0007166">
    <property type="term" value="P:cell surface receptor signaling pathway"/>
    <property type="evidence" value="ECO:0000318"/>
    <property type="project" value="GO_Central"/>
</dbReference>